<dbReference type="PROSITE" id="PS51257">
    <property type="entry name" value="PROKAR_LIPOPROTEIN"/>
    <property type="match status" value="1"/>
</dbReference>
<dbReference type="SMART" id="SM00062">
    <property type="entry name" value="PBPb"/>
    <property type="match status" value="1"/>
</dbReference>
<dbReference type="GO" id="GO:0042918">
    <property type="term" value="P:alkanesulfonate transmembrane transport"/>
    <property type="evidence" value="ECO:0007669"/>
    <property type="project" value="TreeGrafter"/>
</dbReference>
<dbReference type="EMBL" id="KR057857">
    <property type="protein sequence ID" value="AKU19437.1"/>
    <property type="molecule type" value="Genomic_DNA"/>
</dbReference>
<evidence type="ECO:0000256" key="4">
    <source>
        <dbReference type="SAM" id="MobiDB-lite"/>
    </source>
</evidence>
<accession>A0A0K1JRU1</accession>
<evidence type="ECO:0000256" key="1">
    <source>
        <dbReference type="ARBA" id="ARBA00004418"/>
    </source>
</evidence>
<feature type="region of interest" description="Disordered" evidence="4">
    <location>
        <begin position="28"/>
        <end position="47"/>
    </location>
</feature>
<dbReference type="Gene3D" id="3.40.190.10">
    <property type="entry name" value="Periplasmic binding protein-like II"/>
    <property type="match status" value="2"/>
</dbReference>
<organism evidence="6">
    <name type="scientific">Paenibacillus sp. 32O-Y</name>
    <dbReference type="NCBI Taxonomy" id="1695219"/>
    <lineage>
        <taxon>Bacteria</taxon>
        <taxon>Bacillati</taxon>
        <taxon>Bacillota</taxon>
        <taxon>Bacilli</taxon>
        <taxon>Bacillales</taxon>
        <taxon>Paenibacillaceae</taxon>
        <taxon>Paenibacillus</taxon>
    </lineage>
</organism>
<dbReference type="PANTHER" id="PTHR30024">
    <property type="entry name" value="ALIPHATIC SULFONATES-BINDING PROTEIN-RELATED"/>
    <property type="match status" value="1"/>
</dbReference>
<evidence type="ECO:0000259" key="5">
    <source>
        <dbReference type="SMART" id="SM00062"/>
    </source>
</evidence>
<evidence type="ECO:0000256" key="2">
    <source>
        <dbReference type="ARBA" id="ARBA00010742"/>
    </source>
</evidence>
<dbReference type="AlphaFoldDB" id="A0A0K1JRU1"/>
<dbReference type="InterPro" id="IPR015168">
    <property type="entry name" value="SsuA/THI5"/>
</dbReference>
<reference evidence="6" key="1">
    <citation type="journal article" date="2015" name="Biotechnol. Lett.">
        <title>Isolation and characterization of an interactive culture of two Paenibacillus species with moderately thermophilic desulfurization ability.</title>
        <authorList>
            <person name="Wang J."/>
            <person name="Davaadelger B."/>
            <person name="Salazar J.K."/>
            <person name="Butler R.R.III."/>
            <person name="Pombert J.F."/>
            <person name="Kilbane J.J."/>
            <person name="Stark B.C."/>
        </authorList>
    </citation>
    <scope>NUCLEOTIDE SEQUENCE</scope>
    <source>
        <strain evidence="6">32O-Y</strain>
    </source>
</reference>
<sequence length="361" mass="39641">MVKKTVYPVIAILLLFAMMLSGCGKSAEKQGNSAEPANPSEPANTKPAESKSVSLALLKFTSNAPLFIAYEKGFFKDEHLDVELKWFDSANAVNVAVASSSVDIAAAGLTADFYNMIAQGQKMFLVADKGREEKGYAYSALVLPNDSPYKSVEELKGKKAAITTIGSTNHYSIARILENHGMSSKDVQWTPMNSVSGVVDAIKGKRVDFGFISEPNVTKAVDEGFGKTLTWISDEIKFQSSALVFSSKFISDRDASVRFLKAYLKGLRYYYDAALTKKDGKLAQGPNFDEVLKIITKYTGQPEDVIKKSFPFIDRNGKPDIDDLKEQIAWYAKEKLIVKTLEVDDFVDTTLLDEALKAAGN</sequence>
<dbReference type="Pfam" id="PF09084">
    <property type="entry name" value="NMT1"/>
    <property type="match status" value="1"/>
</dbReference>
<name>A0A0K1JRU1_9BACL</name>
<evidence type="ECO:0000313" key="6">
    <source>
        <dbReference type="EMBL" id="AKU19437.1"/>
    </source>
</evidence>
<proteinExistence type="inferred from homology"/>
<dbReference type="GO" id="GO:0042597">
    <property type="term" value="C:periplasmic space"/>
    <property type="evidence" value="ECO:0007669"/>
    <property type="project" value="UniProtKB-SubCell"/>
</dbReference>
<dbReference type="PANTHER" id="PTHR30024:SF47">
    <property type="entry name" value="TAURINE-BINDING PERIPLASMIC PROTEIN"/>
    <property type="match status" value="1"/>
</dbReference>
<comment type="subcellular location">
    <subcellularLocation>
        <location evidence="1">Periplasm</location>
    </subcellularLocation>
</comment>
<dbReference type="SUPFAM" id="SSF53850">
    <property type="entry name" value="Periplasmic binding protein-like II"/>
    <property type="match status" value="1"/>
</dbReference>
<dbReference type="InterPro" id="IPR001638">
    <property type="entry name" value="Solute-binding_3/MltF_N"/>
</dbReference>
<keyword evidence="3" id="KW-0732">Signal</keyword>
<evidence type="ECO:0000256" key="3">
    <source>
        <dbReference type="ARBA" id="ARBA00022729"/>
    </source>
</evidence>
<protein>
    <recommendedName>
        <fullName evidence="5">Solute-binding protein family 3/N-terminal domain-containing protein</fullName>
    </recommendedName>
</protein>
<feature type="domain" description="Solute-binding protein family 3/N-terminal" evidence="5">
    <location>
        <begin position="52"/>
        <end position="273"/>
    </location>
</feature>
<comment type="similarity">
    <text evidence="2">Belongs to the bacterial solute-binding protein SsuA/TauA family.</text>
</comment>